<feature type="compositionally biased region" description="Basic and acidic residues" evidence="14">
    <location>
        <begin position="860"/>
        <end position="870"/>
    </location>
</feature>
<keyword evidence="9" id="KW-0007">Acetylation</keyword>
<dbReference type="PANTHER" id="PTHR23196:SF1">
    <property type="entry name" value="PAX-INTERACTING PROTEIN 1"/>
    <property type="match status" value="1"/>
</dbReference>
<evidence type="ECO:0000256" key="7">
    <source>
        <dbReference type="ARBA" id="ARBA00022763"/>
    </source>
</evidence>
<feature type="compositionally biased region" description="Polar residues" evidence="14">
    <location>
        <begin position="951"/>
        <end position="972"/>
    </location>
</feature>
<gene>
    <name evidence="18" type="primary">LOC131800342</name>
</gene>
<keyword evidence="11" id="KW-0131">Cell cycle</keyword>
<evidence type="ECO:0000256" key="2">
    <source>
        <dbReference type="ARBA" id="ARBA00004286"/>
    </source>
</evidence>
<dbReference type="PROSITE" id="PS50172">
    <property type="entry name" value="BRCT"/>
    <property type="match status" value="1"/>
</dbReference>
<feature type="compositionally biased region" description="Polar residues" evidence="14">
    <location>
        <begin position="115"/>
        <end position="136"/>
    </location>
</feature>
<organism evidence="17 18">
    <name type="scientific">Musca domestica</name>
    <name type="common">House fly</name>
    <dbReference type="NCBI Taxonomy" id="7370"/>
    <lineage>
        <taxon>Eukaryota</taxon>
        <taxon>Metazoa</taxon>
        <taxon>Ecdysozoa</taxon>
        <taxon>Arthropoda</taxon>
        <taxon>Hexapoda</taxon>
        <taxon>Insecta</taxon>
        <taxon>Pterygota</taxon>
        <taxon>Neoptera</taxon>
        <taxon>Endopterygota</taxon>
        <taxon>Diptera</taxon>
        <taxon>Brachycera</taxon>
        <taxon>Muscomorpha</taxon>
        <taxon>Muscoidea</taxon>
        <taxon>Muscidae</taxon>
        <taxon>Musca</taxon>
    </lineage>
</organism>
<dbReference type="PROSITE" id="PS50006">
    <property type="entry name" value="FHA_DOMAIN"/>
    <property type="match status" value="1"/>
</dbReference>
<dbReference type="CDD" id="cd18432">
    <property type="entry name" value="BRCT_PAXIP1_rpt6_like"/>
    <property type="match status" value="1"/>
</dbReference>
<dbReference type="InterPro" id="IPR051579">
    <property type="entry name" value="DDR_Transcriptional_Reg"/>
</dbReference>
<feature type="compositionally biased region" description="Polar residues" evidence="14">
    <location>
        <begin position="189"/>
        <end position="211"/>
    </location>
</feature>
<keyword evidence="17" id="KW-1185">Reference proteome</keyword>
<feature type="compositionally biased region" description="Basic and acidic residues" evidence="14">
    <location>
        <begin position="983"/>
        <end position="992"/>
    </location>
</feature>
<comment type="subcellular location">
    <subcellularLocation>
        <location evidence="2">Chromosome</location>
    </subcellularLocation>
    <subcellularLocation>
        <location evidence="1">Nucleus</location>
    </subcellularLocation>
</comment>
<dbReference type="Gene3D" id="3.40.50.10190">
    <property type="entry name" value="BRCT domain"/>
    <property type="match status" value="2"/>
</dbReference>
<dbReference type="GeneID" id="131800342"/>
<feature type="domain" description="BRCT" evidence="16">
    <location>
        <begin position="1190"/>
        <end position="1285"/>
    </location>
</feature>
<dbReference type="InterPro" id="IPR000253">
    <property type="entry name" value="FHA_dom"/>
</dbReference>
<dbReference type="SUPFAM" id="SSF49879">
    <property type="entry name" value="SMAD/FHA domain"/>
    <property type="match status" value="1"/>
</dbReference>
<protein>
    <recommendedName>
        <fullName evidence="3">Mediator of DNA damage checkpoint protein 1</fullName>
    </recommendedName>
    <alternativeName>
        <fullName evidence="13">PAX transactivation activation domain-interacting protein</fullName>
    </alternativeName>
    <alternativeName>
        <fullName evidence="12">PAX-interacting protein 1</fullName>
    </alternativeName>
</protein>
<feature type="compositionally biased region" description="Low complexity" evidence="14">
    <location>
        <begin position="994"/>
        <end position="1029"/>
    </location>
</feature>
<accession>A0ABM3VQX7</accession>
<dbReference type="InterPro" id="IPR001357">
    <property type="entry name" value="BRCT_dom"/>
</dbReference>
<evidence type="ECO:0000256" key="9">
    <source>
        <dbReference type="ARBA" id="ARBA00022990"/>
    </source>
</evidence>
<reference evidence="18" key="1">
    <citation type="submission" date="2025-08" db="UniProtKB">
        <authorList>
            <consortium name="RefSeq"/>
        </authorList>
    </citation>
    <scope>IDENTIFICATION</scope>
    <source>
        <strain evidence="18">Aabys</strain>
        <tissue evidence="18">Whole body</tissue>
    </source>
</reference>
<feature type="region of interest" description="Disordered" evidence="14">
    <location>
        <begin position="762"/>
        <end position="1080"/>
    </location>
</feature>
<dbReference type="CDD" id="cd00060">
    <property type="entry name" value="FHA"/>
    <property type="match status" value="1"/>
</dbReference>
<dbReference type="InterPro" id="IPR036420">
    <property type="entry name" value="BRCT_dom_sf"/>
</dbReference>
<evidence type="ECO:0000313" key="18">
    <source>
        <dbReference type="RefSeq" id="XP_058988200.1"/>
    </source>
</evidence>
<keyword evidence="4" id="KW-0158">Chromosome</keyword>
<evidence type="ECO:0000259" key="15">
    <source>
        <dbReference type="PROSITE" id="PS50006"/>
    </source>
</evidence>
<feature type="compositionally biased region" description="Polar residues" evidence="14">
    <location>
        <begin position="161"/>
        <end position="181"/>
    </location>
</feature>
<dbReference type="InterPro" id="IPR008984">
    <property type="entry name" value="SMAD_FHA_dom_sf"/>
</dbReference>
<keyword evidence="6" id="KW-0677">Repeat</keyword>
<feature type="compositionally biased region" description="Low complexity" evidence="14">
    <location>
        <begin position="1069"/>
        <end position="1079"/>
    </location>
</feature>
<sequence>MNENLPIMSLEINGQRHMLEVGQLYLFGKLLPPNDTKYVFNIENEDVDEKHCCVGVFAQEDVYVYDLFSSQGTYLNGKPLRPFTKVSVKTGDEVRLGRFQCLRFHNDEQMENSHDSSGFGDNNKNTSDIIASSPETTTHRDSRVKRLNNNSSDNFLMPAIPSSSNKAQTAKSQPSRLSNSFVVPETEAALSNSRRSSLGFNTSNRGRSSDSFMIPETQYCGGRASLASNLSIAESTTSEGDKTRLDNSTGDDDFCIPETQEVLSSQRPRPYMDKMKPLEEKSVDLNDSDDEGINGSFGAANGSSGSQFRISTQDYNEGFGEEDNSLMQSQVIPLIRHNTVLLNSSVAPARQEASPNKEPTEDDNEVANINSFAAQNPPPNPQINDDLNCSTPDLFDCQALEAIANENNAVVTDLADAAVNLFENDAPPAGLDDDEDYLATQMFPASNTSSNNTNSGLDKNKTSKDKNIFENKEDEPFLTLSDKENMHPDKMDPVSDLPPTQLFASNDALSEHSSTSTSSSRKSNATKREEKQKQVPTSNTSQKPIEEDLLAEPTVNVMGDEEDDILTQAFVPPPPKSTSSRASSVKSVNHCFNSTLLEDKAVAKNPASFFAEMETSPKGLDKTIATSNVFKMPEKNFSTIKKTSSAASTTTTESDMDLLMCTPQLIKDHIPFSKADDLRKNMLAVKNKNLFGDDDDDDEDDKSEDCENDKCLVQLINVPKNTNDFDKLLPHLKQEASNGIKNGPKITREQKAAIEARKEYKFNTSFGEEPNAKKDRKSTSSSSTLSRDQRHAARDREKQDRRKTVNEVKTKESSSRQKKKEPLPADFSKEDKSKEIKEKVEENETSSSSSSKTIKRGRPKKNDEKEEKKASSKRLTRSVQDKDSGKDEDEITTVKQAKQRQQKDKESEETEKVRPPRRNTRQQSSEKPPPKETKDPPKRNTRLKSRETQSSKDSITTTDDMDLMSTQTFVHNTRTRTRSRSQQSEERNDATKKASNSSTSSSTLPNSLNSSATTLNRSSSRLNSSITNSIEKKIPTSASAAVRKRKSETAAPQQIEEKKRLKRINSHDSTTSTASSSTSGLSARPLISITMVEPERFNELQTKSRGLWAVAKDPKDSEVLVMDKTFRTFKFLLAMARGIPIVTSQWLEDINSAKSLKKVPPLSNYILNDPGFEKKHKFSLASSLQLARENKKGLFHGYEFVMTTNIKPVPTELQAIIEIAGGIVHAKGTPTPKDNQKLYLISCNDDRKDWHKVRRINKNITIITTEAIMSSIMRQNCTPLSNHVLV</sequence>
<keyword evidence="5" id="KW-1017">Isopeptide bond</keyword>
<evidence type="ECO:0000256" key="6">
    <source>
        <dbReference type="ARBA" id="ARBA00022737"/>
    </source>
</evidence>
<dbReference type="RefSeq" id="XP_058988200.1">
    <property type="nucleotide sequence ID" value="XM_059132217.1"/>
</dbReference>
<evidence type="ECO:0000256" key="10">
    <source>
        <dbReference type="ARBA" id="ARBA00023242"/>
    </source>
</evidence>
<evidence type="ECO:0000256" key="12">
    <source>
        <dbReference type="ARBA" id="ARBA00023858"/>
    </source>
</evidence>
<feature type="region of interest" description="Disordered" evidence="14">
    <location>
        <begin position="234"/>
        <end position="269"/>
    </location>
</feature>
<feature type="compositionally biased region" description="Low complexity" evidence="14">
    <location>
        <begin position="446"/>
        <end position="455"/>
    </location>
</feature>
<dbReference type="Proteomes" id="UP001652621">
    <property type="component" value="Unplaced"/>
</dbReference>
<feature type="region of interest" description="Disordered" evidence="14">
    <location>
        <begin position="110"/>
        <end position="212"/>
    </location>
</feature>
<keyword evidence="8" id="KW-0832">Ubl conjugation</keyword>
<feature type="compositionally biased region" description="Polar residues" evidence="14">
    <location>
        <begin position="534"/>
        <end position="543"/>
    </location>
</feature>
<dbReference type="SUPFAM" id="SSF52113">
    <property type="entry name" value="BRCT domain"/>
    <property type="match status" value="2"/>
</dbReference>
<evidence type="ECO:0000256" key="5">
    <source>
        <dbReference type="ARBA" id="ARBA00022499"/>
    </source>
</evidence>
<proteinExistence type="predicted"/>
<dbReference type="PANTHER" id="PTHR23196">
    <property type="entry name" value="PAX TRANSCRIPTION ACTIVATION DOMAIN INTERACTING PROTEIN"/>
    <property type="match status" value="1"/>
</dbReference>
<feature type="domain" description="FHA" evidence="15">
    <location>
        <begin position="25"/>
        <end position="80"/>
    </location>
</feature>
<feature type="compositionally biased region" description="Basic and acidic residues" evidence="14">
    <location>
        <begin position="787"/>
        <end position="842"/>
    </location>
</feature>
<keyword evidence="7" id="KW-0227">DNA damage</keyword>
<feature type="compositionally biased region" description="Basic and acidic residues" evidence="14">
    <location>
        <begin position="901"/>
        <end position="914"/>
    </location>
</feature>
<feature type="compositionally biased region" description="Basic and acidic residues" evidence="14">
    <location>
        <begin position="458"/>
        <end position="493"/>
    </location>
</feature>
<name>A0ABM3VQX7_MUSDO</name>
<dbReference type="Pfam" id="PF00498">
    <property type="entry name" value="FHA"/>
    <property type="match status" value="1"/>
</dbReference>
<feature type="compositionally biased region" description="Polar residues" evidence="14">
    <location>
        <begin position="502"/>
        <end position="512"/>
    </location>
</feature>
<evidence type="ECO:0000256" key="1">
    <source>
        <dbReference type="ARBA" id="ARBA00004123"/>
    </source>
</evidence>
<keyword evidence="10" id="KW-0539">Nucleus</keyword>
<evidence type="ECO:0000256" key="8">
    <source>
        <dbReference type="ARBA" id="ARBA00022843"/>
    </source>
</evidence>
<evidence type="ECO:0000259" key="16">
    <source>
        <dbReference type="PROSITE" id="PS50172"/>
    </source>
</evidence>
<feature type="compositionally biased region" description="Basic and acidic residues" evidence="14">
    <location>
        <begin position="928"/>
        <end position="950"/>
    </location>
</feature>
<dbReference type="Gene3D" id="2.60.200.20">
    <property type="match status" value="1"/>
</dbReference>
<dbReference type="Pfam" id="PF16589">
    <property type="entry name" value="BRCT_2"/>
    <property type="match status" value="1"/>
</dbReference>
<evidence type="ECO:0000256" key="3">
    <source>
        <dbReference type="ARBA" id="ARBA00015014"/>
    </source>
</evidence>
<evidence type="ECO:0000256" key="4">
    <source>
        <dbReference type="ARBA" id="ARBA00022454"/>
    </source>
</evidence>
<evidence type="ECO:0000256" key="11">
    <source>
        <dbReference type="ARBA" id="ARBA00023306"/>
    </source>
</evidence>
<evidence type="ECO:0000256" key="14">
    <source>
        <dbReference type="SAM" id="MobiDB-lite"/>
    </source>
</evidence>
<evidence type="ECO:0000313" key="17">
    <source>
        <dbReference type="Proteomes" id="UP001652621"/>
    </source>
</evidence>
<evidence type="ECO:0000256" key="13">
    <source>
        <dbReference type="ARBA" id="ARBA00030146"/>
    </source>
</evidence>
<feature type="region of interest" description="Disordered" evidence="14">
    <location>
        <begin position="443"/>
        <end position="550"/>
    </location>
</feature>
<dbReference type="CDD" id="cd17744">
    <property type="entry name" value="BRCT_MDC1_rpt1"/>
    <property type="match status" value="1"/>
</dbReference>